<name>A0A2W5Q2M4_9BACT</name>
<sequence>MVMTKQCSMPSDSVKKSSFEEAKKFHKKSSYGFFVQEIPMLMETRLGMQDKVPQSLNQRGLANLLQARKSTREFVTRLCTKSQLLDVLWAGYGRLTAYPEVEHRTVPSAGGLYPLHLCVYAMNVQGLEKGFYHYSNGDLSVISGPEIDSICHHFHTKHINYEKAAFVIFIVGDLGLVGGKYGERGYRYMLLETGHVAQNMCLACVCLDIQHISVGGFDDDSVNELLCSYQQDFLCLYTLVGG</sequence>
<evidence type="ECO:0000313" key="3">
    <source>
        <dbReference type="Proteomes" id="UP000249417"/>
    </source>
</evidence>
<evidence type="ECO:0000259" key="1">
    <source>
        <dbReference type="Pfam" id="PF00881"/>
    </source>
</evidence>
<dbReference type="SUPFAM" id="SSF55469">
    <property type="entry name" value="FMN-dependent nitroreductase-like"/>
    <property type="match status" value="1"/>
</dbReference>
<gene>
    <name evidence="2" type="ORF">DI551_06925</name>
</gene>
<feature type="domain" description="Nitroreductase" evidence="1">
    <location>
        <begin position="66"/>
        <end position="236"/>
    </location>
</feature>
<dbReference type="AlphaFoldDB" id="A0A2W5Q2M4"/>
<dbReference type="PANTHER" id="PTHR43745:SF2">
    <property type="entry name" value="NITROREDUCTASE MJ1384-RELATED"/>
    <property type="match status" value="1"/>
</dbReference>
<dbReference type="Proteomes" id="UP000249417">
    <property type="component" value="Unassembled WGS sequence"/>
</dbReference>
<dbReference type="InterPro" id="IPR000415">
    <property type="entry name" value="Nitroreductase-like"/>
</dbReference>
<dbReference type="Gene3D" id="3.40.109.10">
    <property type="entry name" value="NADH Oxidase"/>
    <property type="match status" value="1"/>
</dbReference>
<dbReference type="InterPro" id="IPR029479">
    <property type="entry name" value="Nitroreductase"/>
</dbReference>
<reference evidence="2 3" key="1">
    <citation type="submission" date="2017-08" db="EMBL/GenBank/DDBJ databases">
        <title>Infants hospitalized years apart are colonized by the same room-sourced microbial strains.</title>
        <authorList>
            <person name="Brooks B."/>
            <person name="Olm M.R."/>
            <person name="Firek B.A."/>
            <person name="Baker R."/>
            <person name="Thomas B.C."/>
            <person name="Morowitz M.J."/>
            <person name="Banfield J.F."/>
        </authorList>
    </citation>
    <scope>NUCLEOTIDE SEQUENCE [LARGE SCALE GENOMIC DNA]</scope>
    <source>
        <strain evidence="2">S2_005_002_R2_29</strain>
    </source>
</reference>
<dbReference type="InterPro" id="IPR052544">
    <property type="entry name" value="Bacteriocin_Proc_Enz"/>
</dbReference>
<dbReference type="PANTHER" id="PTHR43745">
    <property type="entry name" value="NITROREDUCTASE MJ1384-RELATED"/>
    <property type="match status" value="1"/>
</dbReference>
<evidence type="ECO:0000313" key="2">
    <source>
        <dbReference type="EMBL" id="PZQ45590.1"/>
    </source>
</evidence>
<comment type="caution">
    <text evidence="2">The sequence shown here is derived from an EMBL/GenBank/DDBJ whole genome shotgun (WGS) entry which is preliminary data.</text>
</comment>
<dbReference type="NCBIfam" id="TIGR03605">
    <property type="entry name" value="antibiot_sagB"/>
    <property type="match status" value="1"/>
</dbReference>
<accession>A0A2W5Q2M4</accession>
<dbReference type="GO" id="GO:0016491">
    <property type="term" value="F:oxidoreductase activity"/>
    <property type="evidence" value="ECO:0007669"/>
    <property type="project" value="InterPro"/>
</dbReference>
<proteinExistence type="predicted"/>
<dbReference type="EMBL" id="QFQB01000044">
    <property type="protein sequence ID" value="PZQ45590.1"/>
    <property type="molecule type" value="Genomic_DNA"/>
</dbReference>
<organism evidence="2 3">
    <name type="scientific">Micavibrio aeruginosavorus</name>
    <dbReference type="NCBI Taxonomy" id="349221"/>
    <lineage>
        <taxon>Bacteria</taxon>
        <taxon>Pseudomonadati</taxon>
        <taxon>Bdellovibrionota</taxon>
        <taxon>Bdellovibrionia</taxon>
        <taxon>Bdellovibrionales</taxon>
        <taxon>Pseudobdellovibrionaceae</taxon>
        <taxon>Micavibrio</taxon>
    </lineage>
</organism>
<dbReference type="InterPro" id="IPR020051">
    <property type="entry name" value="SagB-type_dehydrogenase"/>
</dbReference>
<protein>
    <recommendedName>
        <fullName evidence="1">Nitroreductase domain-containing protein</fullName>
    </recommendedName>
</protein>
<dbReference type="Pfam" id="PF00881">
    <property type="entry name" value="Nitroreductase"/>
    <property type="match status" value="1"/>
</dbReference>
<dbReference type="CDD" id="cd02142">
    <property type="entry name" value="McbC_SagB-like_oxidoreductase"/>
    <property type="match status" value="1"/>
</dbReference>